<evidence type="ECO:0000313" key="5">
    <source>
        <dbReference type="Proteomes" id="UP000237000"/>
    </source>
</evidence>
<evidence type="ECO:0000256" key="1">
    <source>
        <dbReference type="ARBA" id="ARBA00022857"/>
    </source>
</evidence>
<keyword evidence="1" id="KW-0521">NADP</keyword>
<dbReference type="AlphaFoldDB" id="A0A2P5ENL6"/>
<dbReference type="SUPFAM" id="SSF51430">
    <property type="entry name" value="NAD(P)-linked oxidoreductase"/>
    <property type="match status" value="1"/>
</dbReference>
<dbReference type="InterPro" id="IPR023210">
    <property type="entry name" value="NADP_OxRdtase_dom"/>
</dbReference>
<dbReference type="GO" id="GO:0034220">
    <property type="term" value="P:monoatomic ion transmembrane transport"/>
    <property type="evidence" value="ECO:0007669"/>
    <property type="project" value="UniProtKB-KW"/>
</dbReference>
<keyword evidence="4" id="KW-0406">Ion transport</keyword>
<dbReference type="EMBL" id="JXTC01000121">
    <property type="protein sequence ID" value="PON87144.1"/>
    <property type="molecule type" value="Genomic_DNA"/>
</dbReference>
<dbReference type="PANTHER" id="PTHR43625:SF81">
    <property type="entry name" value="OS01G0618100 PROTEIN"/>
    <property type="match status" value="1"/>
</dbReference>
<gene>
    <name evidence="4" type="ORF">TorRG33x02_170930</name>
</gene>
<name>A0A2P5ENL6_TREOI</name>
<keyword evidence="5" id="KW-1185">Reference proteome</keyword>
<dbReference type="STRING" id="63057.A0A2P5ENL6"/>
<dbReference type="OrthoDB" id="1190120at2759"/>
<proteinExistence type="predicted"/>
<keyword evidence="4" id="KW-0813">Transport</keyword>
<dbReference type="InParanoid" id="A0A2P5ENL6"/>
<dbReference type="Pfam" id="PF00248">
    <property type="entry name" value="Aldo_ket_red"/>
    <property type="match status" value="1"/>
</dbReference>
<dbReference type="GO" id="GO:0016491">
    <property type="term" value="F:oxidoreductase activity"/>
    <property type="evidence" value="ECO:0007669"/>
    <property type="project" value="UniProtKB-KW"/>
</dbReference>
<protein>
    <submittedName>
        <fullName evidence="4">Aldo/keto reductase/potassium channel subunit beta</fullName>
    </submittedName>
</protein>
<dbReference type="Gene3D" id="3.20.20.100">
    <property type="entry name" value="NADP-dependent oxidoreductase domain"/>
    <property type="match status" value="1"/>
</dbReference>
<feature type="non-terminal residue" evidence="4">
    <location>
        <position position="1"/>
    </location>
</feature>
<feature type="domain" description="NADP-dependent oxidoreductase" evidence="3">
    <location>
        <begin position="11"/>
        <end position="106"/>
    </location>
</feature>
<keyword evidence="2" id="KW-0560">Oxidoreductase</keyword>
<reference evidence="5" key="1">
    <citation type="submission" date="2016-06" db="EMBL/GenBank/DDBJ databases">
        <title>Parallel loss of symbiosis genes in relatives of nitrogen-fixing non-legume Parasponia.</title>
        <authorList>
            <person name="Van Velzen R."/>
            <person name="Holmer R."/>
            <person name="Bu F."/>
            <person name="Rutten L."/>
            <person name="Van Zeijl A."/>
            <person name="Liu W."/>
            <person name="Santuari L."/>
            <person name="Cao Q."/>
            <person name="Sharma T."/>
            <person name="Shen D."/>
            <person name="Roswanjaya Y."/>
            <person name="Wardhani T."/>
            <person name="Kalhor M.S."/>
            <person name="Jansen J."/>
            <person name="Van den Hoogen J."/>
            <person name="Gungor B."/>
            <person name="Hartog M."/>
            <person name="Hontelez J."/>
            <person name="Verver J."/>
            <person name="Yang W.-C."/>
            <person name="Schijlen E."/>
            <person name="Repin R."/>
            <person name="Schilthuizen M."/>
            <person name="Schranz E."/>
            <person name="Heidstra R."/>
            <person name="Miyata K."/>
            <person name="Fedorova E."/>
            <person name="Kohlen W."/>
            <person name="Bisseling T."/>
            <person name="Smit S."/>
            <person name="Geurts R."/>
        </authorList>
    </citation>
    <scope>NUCLEOTIDE SEQUENCE [LARGE SCALE GENOMIC DNA]</scope>
    <source>
        <strain evidence="5">cv. RG33-2</strain>
    </source>
</reference>
<evidence type="ECO:0000259" key="3">
    <source>
        <dbReference type="Pfam" id="PF00248"/>
    </source>
</evidence>
<evidence type="ECO:0000256" key="2">
    <source>
        <dbReference type="ARBA" id="ARBA00023002"/>
    </source>
</evidence>
<dbReference type="Proteomes" id="UP000237000">
    <property type="component" value="Unassembled WGS sequence"/>
</dbReference>
<keyword evidence="4" id="KW-0407">Ion channel</keyword>
<dbReference type="InterPro" id="IPR050791">
    <property type="entry name" value="Aldo-Keto_reductase"/>
</dbReference>
<dbReference type="GO" id="GO:0005737">
    <property type="term" value="C:cytoplasm"/>
    <property type="evidence" value="ECO:0007669"/>
    <property type="project" value="TreeGrafter"/>
</dbReference>
<sequence>TYILQVSKPGFGCPRLSGYYNDPVPEQVHISVIKHAFNKGITFFDTSDVYGQNANEVLVGKALKKMPRDKIQLATKFGIVENIVPSGIEVKGSPEYVWSCCEASLKAPQCGLY</sequence>
<accession>A0A2P5ENL6</accession>
<dbReference type="PANTHER" id="PTHR43625">
    <property type="entry name" value="AFLATOXIN B1 ALDEHYDE REDUCTASE"/>
    <property type="match status" value="1"/>
</dbReference>
<evidence type="ECO:0000313" key="4">
    <source>
        <dbReference type="EMBL" id="PON87144.1"/>
    </source>
</evidence>
<organism evidence="4 5">
    <name type="scientific">Trema orientale</name>
    <name type="common">Charcoal tree</name>
    <name type="synonym">Celtis orientalis</name>
    <dbReference type="NCBI Taxonomy" id="63057"/>
    <lineage>
        <taxon>Eukaryota</taxon>
        <taxon>Viridiplantae</taxon>
        <taxon>Streptophyta</taxon>
        <taxon>Embryophyta</taxon>
        <taxon>Tracheophyta</taxon>
        <taxon>Spermatophyta</taxon>
        <taxon>Magnoliopsida</taxon>
        <taxon>eudicotyledons</taxon>
        <taxon>Gunneridae</taxon>
        <taxon>Pentapetalae</taxon>
        <taxon>rosids</taxon>
        <taxon>fabids</taxon>
        <taxon>Rosales</taxon>
        <taxon>Cannabaceae</taxon>
        <taxon>Trema</taxon>
    </lineage>
</organism>
<comment type="caution">
    <text evidence="4">The sequence shown here is derived from an EMBL/GenBank/DDBJ whole genome shotgun (WGS) entry which is preliminary data.</text>
</comment>
<dbReference type="InterPro" id="IPR036812">
    <property type="entry name" value="NAD(P)_OxRdtase_dom_sf"/>
</dbReference>